<name>A0A5D0JRC8_9FLAO</name>
<feature type="non-terminal residue" evidence="1">
    <location>
        <position position="1"/>
    </location>
</feature>
<evidence type="ECO:0000313" key="1">
    <source>
        <dbReference type="EMBL" id="TYA96682.1"/>
    </source>
</evidence>
<sequence length="132" mass="15222">KHDVNDDGFLDMPIYNQINIMNRWQYTNAEKGFVSFINLKFLNDDKQAGELDFNPNNDKLTTNHWGSEIDTKRYEVSAKLGYVNPEIPWQSIGVQTAFSSHEQQSYFGLNTYDITHNSLYANAIYNSIISDS</sequence>
<reference evidence="1 2" key="1">
    <citation type="submission" date="2019-08" db="EMBL/GenBank/DDBJ databases">
        <title>Seonamhaeicola sediminis sp. nov., isolated from marine sediment.</title>
        <authorList>
            <person name="Cao W.R."/>
        </authorList>
    </citation>
    <scope>NUCLEOTIDE SEQUENCE [LARGE SCALE GENOMIC DNA]</scope>
    <source>
        <strain evidence="1 2">B011</strain>
    </source>
</reference>
<dbReference type="Proteomes" id="UP000323930">
    <property type="component" value="Unassembled WGS sequence"/>
</dbReference>
<proteinExistence type="predicted"/>
<keyword evidence="1" id="KW-0675">Receptor</keyword>
<dbReference type="AlphaFoldDB" id="A0A5D0JRC8"/>
<organism evidence="1 2">
    <name type="scientific">Seonamhaeicola marinus</name>
    <dbReference type="NCBI Taxonomy" id="1912246"/>
    <lineage>
        <taxon>Bacteria</taxon>
        <taxon>Pseudomonadati</taxon>
        <taxon>Bacteroidota</taxon>
        <taxon>Flavobacteriia</taxon>
        <taxon>Flavobacteriales</taxon>
        <taxon>Flavobacteriaceae</taxon>
    </lineage>
</organism>
<accession>A0A5D0JRC8</accession>
<dbReference type="EMBL" id="VSDQ01000056">
    <property type="protein sequence ID" value="TYA96682.1"/>
    <property type="molecule type" value="Genomic_DNA"/>
</dbReference>
<feature type="non-terminal residue" evidence="1">
    <location>
        <position position="132"/>
    </location>
</feature>
<protein>
    <submittedName>
        <fullName evidence="1">TonB-dependent receptor</fullName>
    </submittedName>
</protein>
<evidence type="ECO:0000313" key="2">
    <source>
        <dbReference type="Proteomes" id="UP000323930"/>
    </source>
</evidence>
<gene>
    <name evidence="1" type="ORF">FUA24_00360</name>
</gene>
<comment type="caution">
    <text evidence="1">The sequence shown here is derived from an EMBL/GenBank/DDBJ whole genome shotgun (WGS) entry which is preliminary data.</text>
</comment>
<keyword evidence="2" id="KW-1185">Reference proteome</keyword>